<dbReference type="CDD" id="cd04084">
    <property type="entry name" value="CBM6_xylanase-like"/>
    <property type="match status" value="1"/>
</dbReference>
<dbReference type="PROSITE" id="PS00018">
    <property type="entry name" value="EF_HAND_1"/>
    <property type="match status" value="1"/>
</dbReference>
<dbReference type="eggNOG" id="COG3507">
    <property type="taxonomic scope" value="Bacteria"/>
</dbReference>
<dbReference type="GO" id="GO:0030246">
    <property type="term" value="F:carbohydrate binding"/>
    <property type="evidence" value="ECO:0007669"/>
    <property type="project" value="InterPro"/>
</dbReference>
<evidence type="ECO:0008006" key="12">
    <source>
        <dbReference type="Google" id="ProtNLM"/>
    </source>
</evidence>
<feature type="chain" id="PRO_5038740055" description="Dockerin domain-containing protein" evidence="7">
    <location>
        <begin position="29"/>
        <end position="998"/>
    </location>
</feature>
<reference evidence="10 11" key="1">
    <citation type="journal article" date="2014" name="PLoS ONE">
        <title>Rumen cellulosomics: divergent fiber-degrading strategies revealed by comparative genome-wide analysis of six ruminococcal strains.</title>
        <authorList>
            <person name="Dassa B."/>
            <person name="Borovok I."/>
            <person name="Ruimy-Israeli V."/>
            <person name="Lamed R."/>
            <person name="Flint H.J."/>
            <person name="Duncan S.H."/>
            <person name="Henrissat B."/>
            <person name="Coutinho P."/>
            <person name="Morrison M."/>
            <person name="Mosoni P."/>
            <person name="Yeoman C.J."/>
            <person name="White B.A."/>
            <person name="Bayer E.A."/>
        </authorList>
    </citation>
    <scope>NUCLEOTIDE SEQUENCE [LARGE SCALE GENOMIC DNA]</scope>
    <source>
        <strain evidence="10 11">007c</strain>
    </source>
</reference>
<dbReference type="Pfam" id="PF02018">
    <property type="entry name" value="CBM_4_9"/>
    <property type="match status" value="1"/>
</dbReference>
<sequence>MKKIVSLVAAAALTIPAAVFTPSALTNADNPCIQTIYSTDPAPMVYDDTVYVYTGRDEDNASNYVMPDWHCYSSKDMQNWTDHGTMLSWDSFSWGNKNTAWASQCIERNGKFYYYVTLECNNGGGRGIGVAVADSPTGPFKDALGKPLCGPSWEYIDPTVFIDDGQAWLMFGNPSCYYVKLNEDMISTSGGIKKFDMNQSTFGPSKNGSSYIEGPWFYKRNDLYYLVFAAFYGNDGSESIGYSTSSSPTGPWKYGGQVMKAGGCYTNHPGVIDFKGHSYLFYHDASLPGGGSFTRSVCVDEFNYGSDGSIPTISPSKTGPKQLQSLDPYKRVEAETMSFSKGIKTEACSNGGMNIGMIEDGDYIKVSGVDFGSGTDKFTASVSSDSDGGNIELYLDGLNGKKIGTCKVPGTGGWQEWKEVSCDVSGASGEHDLYFKFTGGSSYLLNVDWWKFGDGSEPVTVTTTTSSPVNVTTTTSPTVPETGNYILYSSFESGDDGWEGRAGGSVEVSSKASLAGSKSLYCSGRSEAYQGAAVSVDGKLKAGESYSFSANVMYDTGKDSDTFHLTMQYDLNGETKYTKIATGQPMKGKWVQLANTNFQIPSGAEKIYIYVETDKSTPSFYVDEVKVAKAGTSIAGAEGGQFILGDVNSDGCINSLDMIKARKLLLSQNKDATLEKLADIDRSTAFEVNDLVLIQQYILGKVTTFPDNTPEPPPSDFIYEANKKYVTAPDSPGNSYFDSCSQQGKVTKETYNGIRGSKSLYVYTPYNYDPGKKYNIFYLMHGGNENENTLFFQNDTMIQNMLDHMIMNGELEPLIVVTPTFNGSGSSAQNFYEELRQSVIPFVEGKYSTFAENTTAEGIAASRMHRAYGGFSMGAVSTWAVFKNDLDIVGYFMPLSGDHWDANSPDAKAQDLANAVHKFGLNPNQYFIFAATGTKDMAQPNIGPQIEAMKKLDEFIFTSDFSKGNFYYFEGPGNDHWWAHVRHYVYNALPYFFHESGQ</sequence>
<dbReference type="RefSeq" id="WP_037298611.1">
    <property type="nucleotide sequence ID" value="NZ_ATAX01000023.1"/>
</dbReference>
<protein>
    <recommendedName>
        <fullName evidence="12">Dockerin domain-containing protein</fullName>
    </recommendedName>
</protein>
<dbReference type="AlphaFoldDB" id="W7UYN7"/>
<evidence type="ECO:0000256" key="5">
    <source>
        <dbReference type="ARBA" id="ARBA00023277"/>
    </source>
</evidence>
<dbReference type="CDD" id="cd18618">
    <property type="entry name" value="GH43_Xsa43E-like"/>
    <property type="match status" value="1"/>
</dbReference>
<dbReference type="PANTHER" id="PTHR43772:SF2">
    <property type="entry name" value="PUTATIVE (AFU_ORTHOLOGUE AFUA_2G04480)-RELATED"/>
    <property type="match status" value="1"/>
</dbReference>
<evidence type="ECO:0000313" key="11">
    <source>
        <dbReference type="Proteomes" id="UP000019365"/>
    </source>
</evidence>
<dbReference type="Gene3D" id="2.115.10.20">
    <property type="entry name" value="Glycosyl hydrolase domain, family 43"/>
    <property type="match status" value="1"/>
</dbReference>
<dbReference type="SMART" id="SM00606">
    <property type="entry name" value="CBD_IV"/>
    <property type="match status" value="1"/>
</dbReference>
<dbReference type="InterPro" id="IPR016134">
    <property type="entry name" value="Dockerin_dom"/>
</dbReference>
<dbReference type="PATRIC" id="fig|1341157.4.peg.1404"/>
<dbReference type="SUPFAM" id="SSF75005">
    <property type="entry name" value="Arabinanase/levansucrase/invertase"/>
    <property type="match status" value="1"/>
</dbReference>
<dbReference type="Gene3D" id="3.40.50.1820">
    <property type="entry name" value="alpha/beta hydrolase"/>
    <property type="match status" value="1"/>
</dbReference>
<dbReference type="PANTHER" id="PTHR43772">
    <property type="entry name" value="ENDO-1,4-BETA-XYLANASE"/>
    <property type="match status" value="1"/>
</dbReference>
<dbReference type="InterPro" id="IPR036439">
    <property type="entry name" value="Dockerin_dom_sf"/>
</dbReference>
<dbReference type="SUPFAM" id="SSF49785">
    <property type="entry name" value="Galactose-binding domain-like"/>
    <property type="match status" value="2"/>
</dbReference>
<dbReference type="InterPro" id="IPR006584">
    <property type="entry name" value="Cellulose-bd_IV"/>
</dbReference>
<dbReference type="PROSITE" id="PS51766">
    <property type="entry name" value="DOCKERIN"/>
    <property type="match status" value="1"/>
</dbReference>
<dbReference type="InterPro" id="IPR052176">
    <property type="entry name" value="Glycosyl_Hydrlase_43_Enz"/>
</dbReference>
<keyword evidence="5" id="KW-0119">Carbohydrate metabolism</keyword>
<dbReference type="InterPro" id="IPR000801">
    <property type="entry name" value="Esterase-like"/>
</dbReference>
<accession>W7UYN7</accession>
<dbReference type="InterPro" id="IPR005084">
    <property type="entry name" value="CBM6"/>
</dbReference>
<evidence type="ECO:0000256" key="6">
    <source>
        <dbReference type="ARBA" id="ARBA00023295"/>
    </source>
</evidence>
<keyword evidence="2" id="KW-0624">Polysaccharide degradation</keyword>
<comment type="similarity">
    <text evidence="1">Belongs to the glycosyl hydrolase 43 family.</text>
</comment>
<feature type="domain" description="CBM6" evidence="8">
    <location>
        <begin position="330"/>
        <end position="453"/>
    </location>
</feature>
<evidence type="ECO:0000256" key="4">
    <source>
        <dbReference type="ARBA" id="ARBA00022801"/>
    </source>
</evidence>
<dbReference type="InterPro" id="IPR006710">
    <property type="entry name" value="Glyco_hydro_43"/>
</dbReference>
<dbReference type="Pfam" id="PF04616">
    <property type="entry name" value="Glyco_hydro_43"/>
    <property type="match status" value="1"/>
</dbReference>
<dbReference type="OrthoDB" id="9801455at2"/>
<keyword evidence="3 7" id="KW-0732">Signal</keyword>
<keyword evidence="11" id="KW-1185">Reference proteome</keyword>
<keyword evidence="4" id="KW-0378">Hydrolase</keyword>
<dbReference type="InterPro" id="IPR029058">
    <property type="entry name" value="AB_hydrolase_fold"/>
</dbReference>
<dbReference type="InterPro" id="IPR003305">
    <property type="entry name" value="CenC_carb-bd"/>
</dbReference>
<evidence type="ECO:0000256" key="1">
    <source>
        <dbReference type="ARBA" id="ARBA00009865"/>
    </source>
</evidence>
<dbReference type="EMBL" id="ATAX01000023">
    <property type="protein sequence ID" value="EWM53765.1"/>
    <property type="molecule type" value="Genomic_DNA"/>
</dbReference>
<dbReference type="GO" id="GO:0004553">
    <property type="term" value="F:hydrolase activity, hydrolyzing O-glycosyl compounds"/>
    <property type="evidence" value="ECO:0007669"/>
    <property type="project" value="InterPro"/>
</dbReference>
<keyword evidence="6" id="KW-0326">Glycosidase</keyword>
<dbReference type="InterPro" id="IPR023296">
    <property type="entry name" value="Glyco_hydro_beta-prop_sf"/>
</dbReference>
<dbReference type="InterPro" id="IPR002105">
    <property type="entry name" value="Dockerin_1_rpt"/>
</dbReference>
<proteinExistence type="inferred from homology"/>
<dbReference type="PROSITE" id="PS51175">
    <property type="entry name" value="CBM6"/>
    <property type="match status" value="1"/>
</dbReference>
<dbReference type="GO" id="GO:0045493">
    <property type="term" value="P:xylan catabolic process"/>
    <property type="evidence" value="ECO:0007669"/>
    <property type="project" value="UniProtKB-KW"/>
</dbReference>
<comment type="caution">
    <text evidence="10">The sequence shown here is derived from an EMBL/GenBank/DDBJ whole genome shotgun (WGS) entry which is preliminary data.</text>
</comment>
<evidence type="ECO:0000256" key="7">
    <source>
        <dbReference type="SAM" id="SignalP"/>
    </source>
</evidence>
<dbReference type="Pfam" id="PF03422">
    <property type="entry name" value="CBM_6"/>
    <property type="match status" value="1"/>
</dbReference>
<evidence type="ECO:0000256" key="3">
    <source>
        <dbReference type="ARBA" id="ARBA00022729"/>
    </source>
</evidence>
<dbReference type="Gene3D" id="1.10.1330.10">
    <property type="entry name" value="Dockerin domain"/>
    <property type="match status" value="1"/>
</dbReference>
<dbReference type="Gene3D" id="2.60.120.260">
    <property type="entry name" value="Galactose-binding domain-like"/>
    <property type="match status" value="2"/>
</dbReference>
<dbReference type="InterPro" id="IPR008979">
    <property type="entry name" value="Galactose-bd-like_sf"/>
</dbReference>
<dbReference type="InterPro" id="IPR018247">
    <property type="entry name" value="EF_Hand_1_Ca_BS"/>
</dbReference>
<keyword evidence="2" id="KW-0858">Xylan degradation</keyword>
<dbReference type="CDD" id="cd14256">
    <property type="entry name" value="Dockerin_I"/>
    <property type="match status" value="1"/>
</dbReference>
<feature type="signal peptide" evidence="7">
    <location>
        <begin position="1"/>
        <end position="28"/>
    </location>
</feature>
<evidence type="ECO:0000313" key="10">
    <source>
        <dbReference type="EMBL" id="EWM53765.1"/>
    </source>
</evidence>
<evidence type="ECO:0000259" key="8">
    <source>
        <dbReference type="PROSITE" id="PS51175"/>
    </source>
</evidence>
<name>W7UYN7_RUMFL</name>
<dbReference type="Proteomes" id="UP000019365">
    <property type="component" value="Unassembled WGS sequence"/>
</dbReference>
<dbReference type="SUPFAM" id="SSF63446">
    <property type="entry name" value="Type I dockerin domain"/>
    <property type="match status" value="1"/>
</dbReference>
<dbReference type="Pfam" id="PF00404">
    <property type="entry name" value="Dockerin_1"/>
    <property type="match status" value="1"/>
</dbReference>
<dbReference type="SUPFAM" id="SSF53474">
    <property type="entry name" value="alpha/beta-Hydrolases"/>
    <property type="match status" value="1"/>
</dbReference>
<organism evidence="10 11">
    <name type="scientific">Ruminococcus flavefaciens 007c</name>
    <dbReference type="NCBI Taxonomy" id="1341157"/>
    <lineage>
        <taxon>Bacteria</taxon>
        <taxon>Bacillati</taxon>
        <taxon>Bacillota</taxon>
        <taxon>Clostridia</taxon>
        <taxon>Eubacteriales</taxon>
        <taxon>Oscillospiraceae</taxon>
        <taxon>Ruminococcus</taxon>
    </lineage>
</organism>
<gene>
    <name evidence="10" type="ORF">RF007C_08605</name>
</gene>
<evidence type="ECO:0000259" key="9">
    <source>
        <dbReference type="PROSITE" id="PS51766"/>
    </source>
</evidence>
<evidence type="ECO:0000256" key="2">
    <source>
        <dbReference type="ARBA" id="ARBA00022651"/>
    </source>
</evidence>
<feature type="domain" description="Dockerin" evidence="9">
    <location>
        <begin position="640"/>
        <end position="707"/>
    </location>
</feature>
<dbReference type="eggNOG" id="COG2382">
    <property type="taxonomic scope" value="Bacteria"/>
</dbReference>
<dbReference type="Pfam" id="PF00756">
    <property type="entry name" value="Esterase"/>
    <property type="match status" value="1"/>
</dbReference>